<dbReference type="InterPro" id="IPR036866">
    <property type="entry name" value="RibonucZ/Hydroxyglut_hydro"/>
</dbReference>
<dbReference type="Gene3D" id="3.40.50.10890">
    <property type="match status" value="1"/>
</dbReference>
<dbReference type="AlphaFoldDB" id="A0A059E0F4"/>
<evidence type="ECO:0000313" key="4">
    <source>
        <dbReference type="EMBL" id="KCZ61389.1"/>
    </source>
</evidence>
<gene>
    <name evidence="4" type="ORF">HY36_16955</name>
</gene>
<dbReference type="PATRIC" id="fig|1280948.3.peg.1916"/>
<reference evidence="4 5" key="1">
    <citation type="journal article" date="2014" name="Antonie Van Leeuwenhoek">
        <title>Hyphomonas beringensis sp. nov. and Hyphomonas chukchiensis sp. nov., isolated from surface seawater of the Bering Sea and Chukchi Sea.</title>
        <authorList>
            <person name="Li C."/>
            <person name="Lai Q."/>
            <person name="Li G."/>
            <person name="Dong C."/>
            <person name="Wang J."/>
            <person name="Liao Y."/>
            <person name="Shao Z."/>
        </authorList>
    </citation>
    <scope>NUCLEOTIDE SEQUENCE [LARGE SCALE GENOMIC DNA]</scope>
    <source>
        <strain evidence="4 5">22II1-22F38</strain>
    </source>
</reference>
<keyword evidence="1" id="KW-0378">Hydrolase</keyword>
<dbReference type="SMART" id="SM01027">
    <property type="entry name" value="Beta-Casp"/>
    <property type="match status" value="1"/>
</dbReference>
<dbReference type="eggNOG" id="COG1236">
    <property type="taxonomic scope" value="Bacteria"/>
</dbReference>
<dbReference type="OrthoDB" id="9803916at2"/>
<evidence type="ECO:0008006" key="6">
    <source>
        <dbReference type="Google" id="ProtNLM"/>
    </source>
</evidence>
<dbReference type="GO" id="GO:0016787">
    <property type="term" value="F:hydrolase activity"/>
    <property type="evidence" value="ECO:0007669"/>
    <property type="project" value="UniProtKB-KW"/>
</dbReference>
<evidence type="ECO:0000313" key="5">
    <source>
        <dbReference type="Proteomes" id="UP000024547"/>
    </source>
</evidence>
<accession>A0A059E0F4</accession>
<dbReference type="GO" id="GO:0004521">
    <property type="term" value="F:RNA endonuclease activity"/>
    <property type="evidence" value="ECO:0007669"/>
    <property type="project" value="TreeGrafter"/>
</dbReference>
<dbReference type="Pfam" id="PF10996">
    <property type="entry name" value="Beta-Casp"/>
    <property type="match status" value="1"/>
</dbReference>
<dbReference type="STRING" id="1280948.HY36_16955"/>
<dbReference type="Pfam" id="PF07521">
    <property type="entry name" value="RMMBL"/>
    <property type="match status" value="1"/>
</dbReference>
<dbReference type="RefSeq" id="WP_035551724.1">
    <property type="nucleotide sequence ID" value="NZ_AWFH01000015.1"/>
</dbReference>
<evidence type="ECO:0000256" key="1">
    <source>
        <dbReference type="ARBA" id="ARBA00022801"/>
    </source>
</evidence>
<dbReference type="InterPro" id="IPR050698">
    <property type="entry name" value="MBL"/>
</dbReference>
<proteinExistence type="predicted"/>
<evidence type="ECO:0000259" key="3">
    <source>
        <dbReference type="SMART" id="SM01027"/>
    </source>
</evidence>
<dbReference type="Gene3D" id="3.60.15.10">
    <property type="entry name" value="Ribonuclease Z/Hydroxyacylglutathione hydrolase-like"/>
    <property type="match status" value="1"/>
</dbReference>
<dbReference type="PANTHER" id="PTHR11203">
    <property type="entry name" value="CLEAVAGE AND POLYADENYLATION SPECIFICITY FACTOR FAMILY MEMBER"/>
    <property type="match status" value="1"/>
</dbReference>
<organism evidence="4 5">
    <name type="scientific">Hyphomonas atlantica</name>
    <dbReference type="NCBI Taxonomy" id="1280948"/>
    <lineage>
        <taxon>Bacteria</taxon>
        <taxon>Pseudomonadati</taxon>
        <taxon>Pseudomonadota</taxon>
        <taxon>Alphaproteobacteria</taxon>
        <taxon>Hyphomonadales</taxon>
        <taxon>Hyphomonadaceae</taxon>
        <taxon>Hyphomonas</taxon>
    </lineage>
</organism>
<comment type="caution">
    <text evidence="4">The sequence shown here is derived from an EMBL/GenBank/DDBJ whole genome shotgun (WGS) entry which is preliminary data.</text>
</comment>
<evidence type="ECO:0000259" key="2">
    <source>
        <dbReference type="SMART" id="SM00849"/>
    </source>
</evidence>
<name>A0A059E0F4_9PROT</name>
<sequence>MTLTLTSLGGAGTVTGSRHLLEYEGQRILIDCGLFQGYKALRQRNWAPFPIDPKSIDAIVLTHAHIDHSGYLPKLVREGYRGPVYCSSATKDLCGILLRDSAYISERDAERANRLRYTRHKPAQPLYTIADAEAAIEKLTPIDFHQDVHLAIGADIYLRRAGHILGASTVEVRWGGKTIIFSGDLGRYDDPFMFDPEPVQNADYVVIESTYGDRTHPKLDPMEQLGDVIARTARRGGTVVIPAFAVGRAQLILYHIWMLKKAGRLENVAIYLDSPMAINATELLCTHLDDHRFARQVCEETCAIATYARDVDASKAITNDLMPKVVIAASGMITGGRVLHHIQAFGGDRKNTILFAGYQAGGTRGDKILKGASKVKMFGHDVHIGAEIASLPALSAHADADELISWLGGFEKRPAKAFIVHGEPDASEALSTRMQDELGWRTDVVAIEKAYELGSGDE</sequence>
<dbReference type="InterPro" id="IPR022712">
    <property type="entry name" value="Beta_Casp"/>
</dbReference>
<feature type="domain" description="Beta-Casp" evidence="3">
    <location>
        <begin position="249"/>
        <end position="368"/>
    </location>
</feature>
<dbReference type="Pfam" id="PF00753">
    <property type="entry name" value="Lactamase_B"/>
    <property type="match status" value="1"/>
</dbReference>
<dbReference type="InterPro" id="IPR001279">
    <property type="entry name" value="Metallo-B-lactamas"/>
</dbReference>
<dbReference type="CDD" id="cd16295">
    <property type="entry name" value="TTHA0252-CPSF-like_MBL-fold"/>
    <property type="match status" value="1"/>
</dbReference>
<feature type="domain" description="Metallo-beta-lactamase" evidence="2">
    <location>
        <begin position="15"/>
        <end position="244"/>
    </location>
</feature>
<keyword evidence="5" id="KW-1185">Reference proteome</keyword>
<dbReference type="PANTHER" id="PTHR11203:SF37">
    <property type="entry name" value="INTEGRATOR COMPLEX SUBUNIT 11"/>
    <property type="match status" value="1"/>
</dbReference>
<dbReference type="EMBL" id="AWFH01000015">
    <property type="protein sequence ID" value="KCZ61389.1"/>
    <property type="molecule type" value="Genomic_DNA"/>
</dbReference>
<protein>
    <recommendedName>
        <fullName evidence="6">MBL fold metallo-hydrolase</fullName>
    </recommendedName>
</protein>
<dbReference type="SMART" id="SM00849">
    <property type="entry name" value="Lactamase_B"/>
    <property type="match status" value="1"/>
</dbReference>
<dbReference type="SUPFAM" id="SSF56281">
    <property type="entry name" value="Metallo-hydrolase/oxidoreductase"/>
    <property type="match status" value="1"/>
</dbReference>
<dbReference type="InterPro" id="IPR011108">
    <property type="entry name" value="RMMBL"/>
</dbReference>
<dbReference type="Proteomes" id="UP000024547">
    <property type="component" value="Unassembled WGS sequence"/>
</dbReference>